<evidence type="ECO:0000313" key="3">
    <source>
        <dbReference type="Proteomes" id="UP001341840"/>
    </source>
</evidence>
<gene>
    <name evidence="2" type="ORF">PIB30_038857</name>
</gene>
<keyword evidence="3" id="KW-1185">Reference proteome</keyword>
<evidence type="ECO:0000313" key="2">
    <source>
        <dbReference type="EMBL" id="MED6171230.1"/>
    </source>
</evidence>
<comment type="caution">
    <text evidence="2">The sequence shown here is derived from an EMBL/GenBank/DDBJ whole genome shotgun (WGS) entry which is preliminary data.</text>
</comment>
<accession>A0ABU6VFL2</accession>
<feature type="region of interest" description="Disordered" evidence="1">
    <location>
        <begin position="11"/>
        <end position="56"/>
    </location>
</feature>
<protein>
    <submittedName>
        <fullName evidence="2">Uncharacterized protein</fullName>
    </submittedName>
</protein>
<feature type="compositionally biased region" description="Basic and acidic residues" evidence="1">
    <location>
        <begin position="16"/>
        <end position="31"/>
    </location>
</feature>
<dbReference type="Proteomes" id="UP001341840">
    <property type="component" value="Unassembled WGS sequence"/>
</dbReference>
<organism evidence="2 3">
    <name type="scientific">Stylosanthes scabra</name>
    <dbReference type="NCBI Taxonomy" id="79078"/>
    <lineage>
        <taxon>Eukaryota</taxon>
        <taxon>Viridiplantae</taxon>
        <taxon>Streptophyta</taxon>
        <taxon>Embryophyta</taxon>
        <taxon>Tracheophyta</taxon>
        <taxon>Spermatophyta</taxon>
        <taxon>Magnoliopsida</taxon>
        <taxon>eudicotyledons</taxon>
        <taxon>Gunneridae</taxon>
        <taxon>Pentapetalae</taxon>
        <taxon>rosids</taxon>
        <taxon>fabids</taxon>
        <taxon>Fabales</taxon>
        <taxon>Fabaceae</taxon>
        <taxon>Papilionoideae</taxon>
        <taxon>50 kb inversion clade</taxon>
        <taxon>dalbergioids sensu lato</taxon>
        <taxon>Dalbergieae</taxon>
        <taxon>Pterocarpus clade</taxon>
        <taxon>Stylosanthes</taxon>
    </lineage>
</organism>
<name>A0ABU6VFL2_9FABA</name>
<proteinExistence type="predicted"/>
<reference evidence="2 3" key="1">
    <citation type="journal article" date="2023" name="Plants (Basel)">
        <title>Bridging the Gap: Combining Genomics and Transcriptomics Approaches to Understand Stylosanthes scabra, an Orphan Legume from the Brazilian Caatinga.</title>
        <authorList>
            <person name="Ferreira-Neto J.R.C."/>
            <person name="da Silva M.D."/>
            <person name="Binneck E."/>
            <person name="de Melo N.F."/>
            <person name="da Silva R.H."/>
            <person name="de Melo A.L.T.M."/>
            <person name="Pandolfi V."/>
            <person name="Bustamante F.O."/>
            <person name="Brasileiro-Vidal A.C."/>
            <person name="Benko-Iseppon A.M."/>
        </authorList>
    </citation>
    <scope>NUCLEOTIDE SEQUENCE [LARGE SCALE GENOMIC DNA]</scope>
    <source>
        <tissue evidence="2">Leaves</tissue>
    </source>
</reference>
<sequence length="106" mass="12243">MCSSGVGIVEVMNGGSHDKKLDSKREEEEAKMPVMISKPDRRERRTTPTVVNGPSVSDDEEDFMFGLKELNEIQELKRREAKRKEKAQFCRNQFFRLVIILEEIAV</sequence>
<dbReference type="EMBL" id="JASCZI010151237">
    <property type="protein sequence ID" value="MED6171230.1"/>
    <property type="molecule type" value="Genomic_DNA"/>
</dbReference>
<evidence type="ECO:0000256" key="1">
    <source>
        <dbReference type="SAM" id="MobiDB-lite"/>
    </source>
</evidence>